<name>A0A0L0P3I3_CANAR</name>
<proteinExistence type="predicted"/>
<organism evidence="1 2">
    <name type="scientific">Candidozyma auris</name>
    <name type="common">Yeast</name>
    <name type="synonym">Candida auris</name>
    <dbReference type="NCBI Taxonomy" id="498019"/>
    <lineage>
        <taxon>Eukaryota</taxon>
        <taxon>Fungi</taxon>
        <taxon>Dikarya</taxon>
        <taxon>Ascomycota</taxon>
        <taxon>Saccharomycotina</taxon>
        <taxon>Pichiomycetes</taxon>
        <taxon>Metschnikowiaceae</taxon>
        <taxon>Candidozyma</taxon>
    </lineage>
</organism>
<evidence type="ECO:0000313" key="2">
    <source>
        <dbReference type="Proteomes" id="UP000037122"/>
    </source>
</evidence>
<dbReference type="Proteomes" id="UP000037122">
    <property type="component" value="Unassembled WGS sequence"/>
</dbReference>
<sequence length="38" mass="4374">MSQNLGVWFVSLTLLFGEGFKSTILSAKWKTQKEEKIQ</sequence>
<reference evidence="2" key="1">
    <citation type="journal article" date="2015" name="BMC Genomics">
        <title>Draft genome of a commonly misdiagnosed multidrug resistant pathogen Candida auris.</title>
        <authorList>
            <person name="Chatterjee S."/>
            <person name="Alampalli S.V."/>
            <person name="Nageshan R.K."/>
            <person name="Chettiar S.T."/>
            <person name="Joshi S."/>
            <person name="Tatu U.S."/>
        </authorList>
    </citation>
    <scope>NUCLEOTIDE SEQUENCE [LARGE SCALE GENOMIC DNA]</scope>
    <source>
        <strain evidence="2">6684</strain>
    </source>
</reference>
<protein>
    <submittedName>
        <fullName evidence="1">Uncharacterized protein</fullName>
    </submittedName>
</protein>
<comment type="caution">
    <text evidence="1">The sequence shown here is derived from an EMBL/GenBank/DDBJ whole genome shotgun (WGS) entry which is preliminary data.</text>
</comment>
<evidence type="ECO:0000313" key="1">
    <source>
        <dbReference type="EMBL" id="KNE00874.1"/>
    </source>
</evidence>
<accession>A0A0L0P3I3</accession>
<dbReference type="EMBL" id="LGST01000016">
    <property type="protein sequence ID" value="KNE00874.1"/>
    <property type="molecule type" value="Genomic_DNA"/>
</dbReference>
<dbReference type="AlphaFoldDB" id="A0A0L0P3I3"/>
<gene>
    <name evidence="1" type="ORF">QG37_01743</name>
</gene>